<dbReference type="Proteomes" id="UP000003422">
    <property type="component" value="Unassembled WGS sequence"/>
</dbReference>
<name>G4D4K2_9FIRM</name>
<sequence>MLHDRNLFNLIDSSIESYEFTGIKERDAFEIIRNFYIDTDLENIEKQILDSCLISRDYLSELMSVNIDLKNSIDIIKELIKTIRHYNLEDRRDKLLEKIKSLDNQNRKFDMQELNSLIDELNEINLKLNLPS</sequence>
<accession>G4D4K2</accession>
<dbReference type="AlphaFoldDB" id="G4D4K2"/>
<proteinExistence type="predicted"/>
<keyword evidence="1" id="KW-0175">Coiled coil</keyword>
<gene>
    <name evidence="2" type="ORF">HMPREF9129_1332</name>
</gene>
<feature type="coiled-coil region" evidence="1">
    <location>
        <begin position="85"/>
        <end position="112"/>
    </location>
</feature>
<dbReference type="HOGENOM" id="CLU_1915080_0_0_9"/>
<reference evidence="2 3" key="1">
    <citation type="submission" date="2011-06" db="EMBL/GenBank/DDBJ databases">
        <authorList>
            <person name="Muzny D."/>
            <person name="Qin X."/>
            <person name="Deng J."/>
            <person name="Jiang H."/>
            <person name="Liu Y."/>
            <person name="Qu J."/>
            <person name="Song X.-Z."/>
            <person name="Zhang L."/>
            <person name="Thornton R."/>
            <person name="Coyle M."/>
            <person name="Francisco L."/>
            <person name="Jackson L."/>
            <person name="Javaid M."/>
            <person name="Korchina V."/>
            <person name="Kovar C."/>
            <person name="Mata R."/>
            <person name="Mathew T."/>
            <person name="Ngo R."/>
            <person name="Nguyen L."/>
            <person name="Nguyen N."/>
            <person name="Okwuonu G."/>
            <person name="Ongeri F."/>
            <person name="Pham C."/>
            <person name="Simmons D."/>
            <person name="Wilczek-Boney K."/>
            <person name="Hale W."/>
            <person name="Jakkamsetti A."/>
            <person name="Pham P."/>
            <person name="Ruth R."/>
            <person name="San Lucas F."/>
            <person name="Warren J."/>
            <person name="Zhang J."/>
            <person name="Zhao Z."/>
            <person name="Zhou C."/>
            <person name="Zhu D."/>
            <person name="Lee S."/>
            <person name="Bess C."/>
            <person name="Blankenburg K."/>
            <person name="Forbes L."/>
            <person name="Fu Q."/>
            <person name="Gubbala S."/>
            <person name="Hirani K."/>
            <person name="Jayaseelan J.C."/>
            <person name="Lara F."/>
            <person name="Munidasa M."/>
            <person name="Palculict T."/>
            <person name="Patil S."/>
            <person name="Pu L.-L."/>
            <person name="Saada N."/>
            <person name="Tang L."/>
            <person name="Weissenberger G."/>
            <person name="Zhu Y."/>
            <person name="Hemphill L."/>
            <person name="Shang Y."/>
            <person name="Youmans B."/>
            <person name="Ayvaz T."/>
            <person name="Ross M."/>
            <person name="Santibanez J."/>
            <person name="Aqrawi P."/>
            <person name="Gross S."/>
            <person name="Joshi V."/>
            <person name="Fowler G."/>
            <person name="Nazareth L."/>
            <person name="Reid J."/>
            <person name="Worley K."/>
            <person name="Petrosino J."/>
            <person name="Highlander S."/>
            <person name="Gibbs R."/>
        </authorList>
    </citation>
    <scope>NUCLEOTIDE SEQUENCE [LARGE SCALE GENOMIC DNA]</scope>
    <source>
        <strain evidence="2 3">ATCC 29427</strain>
    </source>
</reference>
<dbReference type="RefSeq" id="WP_004821878.1">
    <property type="nucleotide sequence ID" value="NZ_JH165063.1"/>
</dbReference>
<evidence type="ECO:0008006" key="4">
    <source>
        <dbReference type="Google" id="ProtNLM"/>
    </source>
</evidence>
<dbReference type="STRING" id="997350.HMPREF9129_1332"/>
<dbReference type="EMBL" id="AGBB01000127">
    <property type="protein sequence ID" value="EGY79549.1"/>
    <property type="molecule type" value="Genomic_DNA"/>
</dbReference>
<keyword evidence="3" id="KW-1185">Reference proteome</keyword>
<evidence type="ECO:0000313" key="3">
    <source>
        <dbReference type="Proteomes" id="UP000003422"/>
    </source>
</evidence>
<dbReference type="PATRIC" id="fig|997350.3.peg.1279"/>
<protein>
    <recommendedName>
        <fullName evidence="4">DNA primase</fullName>
    </recommendedName>
</protein>
<comment type="caution">
    <text evidence="2">The sequence shown here is derived from an EMBL/GenBank/DDBJ whole genome shotgun (WGS) entry which is preliminary data.</text>
</comment>
<evidence type="ECO:0000256" key="1">
    <source>
        <dbReference type="SAM" id="Coils"/>
    </source>
</evidence>
<organism evidence="2 3">
    <name type="scientific">Peptoniphilus indolicus ATCC 29427</name>
    <dbReference type="NCBI Taxonomy" id="997350"/>
    <lineage>
        <taxon>Bacteria</taxon>
        <taxon>Bacillati</taxon>
        <taxon>Bacillota</taxon>
        <taxon>Tissierellia</taxon>
        <taxon>Tissierellales</taxon>
        <taxon>Peptoniphilaceae</taxon>
        <taxon>Peptoniphilus</taxon>
    </lineage>
</organism>
<evidence type="ECO:0000313" key="2">
    <source>
        <dbReference type="EMBL" id="EGY79549.1"/>
    </source>
</evidence>